<evidence type="ECO:0000256" key="9">
    <source>
        <dbReference type="ARBA" id="ARBA00023136"/>
    </source>
</evidence>
<organism evidence="13 14">
    <name type="scientific">Marasmius tenuissimus</name>
    <dbReference type="NCBI Taxonomy" id="585030"/>
    <lineage>
        <taxon>Eukaryota</taxon>
        <taxon>Fungi</taxon>
        <taxon>Dikarya</taxon>
        <taxon>Basidiomycota</taxon>
        <taxon>Agaricomycotina</taxon>
        <taxon>Agaricomycetes</taxon>
        <taxon>Agaricomycetidae</taxon>
        <taxon>Agaricales</taxon>
        <taxon>Marasmiineae</taxon>
        <taxon>Marasmiaceae</taxon>
        <taxon>Marasmius</taxon>
    </lineage>
</organism>
<evidence type="ECO:0000256" key="5">
    <source>
        <dbReference type="ARBA" id="ARBA00022679"/>
    </source>
</evidence>
<dbReference type="InterPro" id="IPR005599">
    <property type="entry name" value="GPI_mannosylTrfase"/>
</dbReference>
<comment type="similarity">
    <text evidence="3 10">Belongs to the glycosyltransferase 22 family.</text>
</comment>
<feature type="transmembrane region" description="Helical" evidence="10">
    <location>
        <begin position="784"/>
        <end position="805"/>
    </location>
</feature>
<comment type="subcellular location">
    <subcellularLocation>
        <location evidence="1 10">Endoplasmic reticulum membrane</location>
        <topology evidence="1 10">Multi-pass membrane protein</topology>
    </subcellularLocation>
</comment>
<feature type="transmembrane region" description="Helical" evidence="10">
    <location>
        <begin position="323"/>
        <end position="347"/>
    </location>
</feature>
<protein>
    <recommendedName>
        <fullName evidence="10">Mannosyltransferase</fullName>
        <ecNumber evidence="10">2.4.1.-</ecNumber>
    </recommendedName>
</protein>
<feature type="transmembrane region" description="Helical" evidence="10">
    <location>
        <begin position="434"/>
        <end position="451"/>
    </location>
</feature>
<comment type="pathway">
    <text evidence="2">Protein modification; protein glycosylation.</text>
</comment>
<keyword evidence="14" id="KW-1185">Reference proteome</keyword>
<feature type="compositionally biased region" description="Low complexity" evidence="11">
    <location>
        <begin position="981"/>
        <end position="997"/>
    </location>
</feature>
<feature type="transmembrane region" description="Helical" evidence="10">
    <location>
        <begin position="396"/>
        <end position="414"/>
    </location>
</feature>
<dbReference type="PANTHER" id="PTHR22760">
    <property type="entry name" value="GLYCOSYLTRANSFERASE"/>
    <property type="match status" value="1"/>
</dbReference>
<dbReference type="Pfam" id="PF20152">
    <property type="entry name" value="DUF6534"/>
    <property type="match status" value="1"/>
</dbReference>
<keyword evidence="4 10" id="KW-0328">Glycosyltransferase</keyword>
<proteinExistence type="inferred from homology"/>
<reference evidence="13 14" key="1">
    <citation type="submission" date="2024-05" db="EMBL/GenBank/DDBJ databases">
        <title>A draft genome resource for the thread blight pathogen Marasmius tenuissimus strain MS-2.</title>
        <authorList>
            <person name="Yulfo-Soto G.E."/>
            <person name="Baruah I.K."/>
            <person name="Amoako-Attah I."/>
            <person name="Bukari Y."/>
            <person name="Meinhardt L.W."/>
            <person name="Bailey B.A."/>
            <person name="Cohen S.P."/>
        </authorList>
    </citation>
    <scope>NUCLEOTIDE SEQUENCE [LARGE SCALE GENOMIC DNA]</scope>
    <source>
        <strain evidence="13 14">MS-2</strain>
    </source>
</reference>
<feature type="transmembrane region" description="Helical" evidence="10">
    <location>
        <begin position="746"/>
        <end position="772"/>
    </location>
</feature>
<feature type="transmembrane region" description="Helical" evidence="10">
    <location>
        <begin position="159"/>
        <end position="174"/>
    </location>
</feature>
<name>A0ABR3A4R0_9AGAR</name>
<evidence type="ECO:0000256" key="1">
    <source>
        <dbReference type="ARBA" id="ARBA00004477"/>
    </source>
</evidence>
<keyword evidence="8 10" id="KW-1133">Transmembrane helix</keyword>
<keyword evidence="7 10" id="KW-0256">Endoplasmic reticulum</keyword>
<keyword evidence="9 10" id="KW-0472">Membrane</keyword>
<keyword evidence="6 10" id="KW-0812">Transmembrane</keyword>
<feature type="transmembrane region" description="Helical" evidence="10">
    <location>
        <begin position="211"/>
        <end position="236"/>
    </location>
</feature>
<feature type="transmembrane region" description="Helical" evidence="10">
    <location>
        <begin position="817"/>
        <end position="839"/>
    </location>
</feature>
<dbReference type="PANTHER" id="PTHR22760:SF2">
    <property type="entry name" value="ALPHA-1,2-MANNOSYLTRANSFERASE ALG9"/>
    <property type="match status" value="1"/>
</dbReference>
<feature type="transmembrane region" description="Helical" evidence="10">
    <location>
        <begin position="263"/>
        <end position="285"/>
    </location>
</feature>
<keyword evidence="5 13" id="KW-0808">Transferase</keyword>
<feature type="transmembrane region" description="Helical" evidence="10">
    <location>
        <begin position="127"/>
        <end position="147"/>
    </location>
</feature>
<dbReference type="Proteomes" id="UP001437256">
    <property type="component" value="Unassembled WGS sequence"/>
</dbReference>
<feature type="transmembrane region" description="Helical" evidence="10">
    <location>
        <begin position="707"/>
        <end position="726"/>
    </location>
</feature>
<feature type="transmembrane region" description="Helical" evidence="10">
    <location>
        <begin position="367"/>
        <end position="384"/>
    </location>
</feature>
<sequence length="1058" mass="118754">MSSGVQTIRFRRPQSEDKPKPQQKVQPTSGILQDKVRRTAKPAWSPSFSLAFRILILVRVTGAMYSNIDDCDEVYNFWEPLHLLDQGYGFQTWEVSPQYAIRSWAYILLHYLPVQIARVLSNNQKRAAFFAVRIFLALICTLSECLFYRKVYEKVNHRVGRYLFFILLFNAGMWNASSAFLPSSFAMYTTTLASAYAIVPATSRDTQRTLLATLLFATGAIVGWPFALALAIPFVVEELFVLSGDQIFPASRNVWMLNRWKRLFGAGFLAALIFVPVVGIDSLAYGRLSIVPYNIVDYNILSTSDRGPDLYGTSPPSFYFLNLLLNFNVVFPFALLALPALGITYLIDRGRLGVTKVSANESSPFTVLAFRLAPFYLWLGILTAQPHKEERFMFPAYPLIAFNAAVALYLVRGWMETAYIKATNSPYRASRTTIFSTFTTSVLVTATFLSVSRTLANWEYYHAPLSILYRFEYSELPHLLKITGLLPPPPPTRSKYREDDHVVDLTSIKEFDLTLCVGKEWYRFPGHYLVPNGVNVEFIQHDFHGLLPGHFPEQSKAPKLNWWWRPQTRVQPEGLNDLNKEEPSHYVPVESCSFLIDLDFPEHPVESPLEPRYAVQSDVWERVECLPFLDSRYTPLWARALYIPVSGWRTAASWGDYCLLRNKKLVGEKFTAPSPLPPTSSSSTCHSFEGTHHQGHITMRPRNPAEIADGPMLIGFSVQLFMMGITMAQTHTYMSESRKDPLWMRIFVPLLFLVNMLNTSFLSVYIYTVLIVNFGNFDPLETCNWVCATASLEGVIVAVVQFFYAWRIKCLTCNLPLALGVVCLAVVGLTGSVGTMFLARMLPSFDQFRVTTKAWVLTWMLGRKTSTNSETPRSIISRTIYLALDTGFVTALWSIVDIAVFFCVPTGLHLAVNLPLSELHIISLLSSLNARTHRQPDIQGSVCSDASATSSNSERKHVRLSVPQVDFLDPRKWVGRGSGGSDFTSSDRSGSFDSRGSISQAESASVDKKGLTRIAKASGGYGQIGRGVGASTGLRGAGTPKMRSFSAQEWGQVRIFLS</sequence>
<evidence type="ECO:0000256" key="2">
    <source>
        <dbReference type="ARBA" id="ARBA00004922"/>
    </source>
</evidence>
<accession>A0ABR3A4R0</accession>
<evidence type="ECO:0000256" key="7">
    <source>
        <dbReference type="ARBA" id="ARBA00022824"/>
    </source>
</evidence>
<evidence type="ECO:0000313" key="14">
    <source>
        <dbReference type="Proteomes" id="UP001437256"/>
    </source>
</evidence>
<evidence type="ECO:0000256" key="6">
    <source>
        <dbReference type="ARBA" id="ARBA00022692"/>
    </source>
</evidence>
<evidence type="ECO:0000256" key="8">
    <source>
        <dbReference type="ARBA" id="ARBA00022989"/>
    </source>
</evidence>
<dbReference type="EC" id="2.4.1.-" evidence="10"/>
<dbReference type="GO" id="GO:0050103">
    <property type="term" value="F:dextrin dextranase activity"/>
    <property type="evidence" value="ECO:0007669"/>
    <property type="project" value="UniProtKB-EC"/>
</dbReference>
<evidence type="ECO:0000313" key="13">
    <source>
        <dbReference type="EMBL" id="KAL0068638.1"/>
    </source>
</evidence>
<dbReference type="EMBL" id="JBBXMP010000017">
    <property type="protein sequence ID" value="KAL0068638.1"/>
    <property type="molecule type" value="Genomic_DNA"/>
</dbReference>
<feature type="domain" description="DUF6534" evidence="12">
    <location>
        <begin position="854"/>
        <end position="933"/>
    </location>
</feature>
<evidence type="ECO:0000259" key="12">
    <source>
        <dbReference type="Pfam" id="PF20152"/>
    </source>
</evidence>
<evidence type="ECO:0000256" key="4">
    <source>
        <dbReference type="ARBA" id="ARBA00022676"/>
    </source>
</evidence>
<feature type="region of interest" description="Disordered" evidence="11">
    <location>
        <begin position="976"/>
        <end position="1004"/>
    </location>
</feature>
<evidence type="ECO:0000256" key="10">
    <source>
        <dbReference type="RuleBase" id="RU363075"/>
    </source>
</evidence>
<feature type="region of interest" description="Disordered" evidence="11">
    <location>
        <begin position="1"/>
        <end position="31"/>
    </location>
</feature>
<gene>
    <name evidence="13" type="primary">ALG9</name>
    <name evidence="13" type="ORF">AAF712_004354</name>
</gene>
<comment type="caution">
    <text evidence="13">The sequence shown here is derived from an EMBL/GenBank/DDBJ whole genome shotgun (WGS) entry which is preliminary data.</text>
</comment>
<evidence type="ECO:0000256" key="11">
    <source>
        <dbReference type="SAM" id="MobiDB-lite"/>
    </source>
</evidence>
<dbReference type="Pfam" id="PF03901">
    <property type="entry name" value="Glyco_transf_22"/>
    <property type="match status" value="1"/>
</dbReference>
<evidence type="ECO:0000256" key="3">
    <source>
        <dbReference type="ARBA" id="ARBA00007063"/>
    </source>
</evidence>
<dbReference type="InterPro" id="IPR045339">
    <property type="entry name" value="DUF6534"/>
</dbReference>